<dbReference type="PANTHER" id="PTHR30069:SF29">
    <property type="entry name" value="HEMOGLOBIN AND HEMOGLOBIN-HAPTOGLOBIN-BINDING PROTEIN 1-RELATED"/>
    <property type="match status" value="1"/>
</dbReference>
<proteinExistence type="inferred from homology"/>
<protein>
    <submittedName>
        <fullName evidence="15">TonB-dependent receptor</fullName>
    </submittedName>
</protein>
<evidence type="ECO:0000256" key="6">
    <source>
        <dbReference type="ARBA" id="ARBA00022729"/>
    </source>
</evidence>
<keyword evidence="9 15" id="KW-0675">Receptor</keyword>
<dbReference type="PANTHER" id="PTHR30069">
    <property type="entry name" value="TONB-DEPENDENT OUTER MEMBRANE RECEPTOR"/>
    <property type="match status" value="1"/>
</dbReference>
<keyword evidence="16" id="KW-1185">Reference proteome</keyword>
<keyword evidence="5 11" id="KW-0812">Transmembrane</keyword>
<dbReference type="InterPro" id="IPR012910">
    <property type="entry name" value="Plug_dom"/>
</dbReference>
<dbReference type="InterPro" id="IPR039426">
    <property type="entry name" value="TonB-dep_rcpt-like"/>
</dbReference>
<dbReference type="EMBL" id="JAVRHX010000001">
    <property type="protein sequence ID" value="MDT0593719.1"/>
    <property type="molecule type" value="Genomic_DNA"/>
</dbReference>
<evidence type="ECO:0000313" key="15">
    <source>
        <dbReference type="EMBL" id="MDT0593719.1"/>
    </source>
</evidence>
<evidence type="ECO:0000256" key="2">
    <source>
        <dbReference type="ARBA" id="ARBA00008143"/>
    </source>
</evidence>
<feature type="domain" description="TonB-dependent receptor plug" evidence="14">
    <location>
        <begin position="48"/>
        <end position="152"/>
    </location>
</feature>
<gene>
    <name evidence="15" type="ORF">RM552_02530</name>
</gene>
<evidence type="ECO:0000256" key="1">
    <source>
        <dbReference type="ARBA" id="ARBA00004571"/>
    </source>
</evidence>
<dbReference type="SUPFAM" id="SSF56935">
    <property type="entry name" value="Porins"/>
    <property type="match status" value="1"/>
</dbReference>
<dbReference type="RefSeq" id="WP_311367222.1">
    <property type="nucleotide sequence ID" value="NZ_JAVRHX010000001.1"/>
</dbReference>
<dbReference type="Gene3D" id="2.40.170.20">
    <property type="entry name" value="TonB-dependent receptor, beta-barrel domain"/>
    <property type="match status" value="1"/>
</dbReference>
<comment type="similarity">
    <text evidence="2">Belongs to the TonB-dependent receptor family. Hemoglobin/haptoglobin binding protein subfamily.</text>
</comment>
<dbReference type="Proteomes" id="UP001253545">
    <property type="component" value="Unassembled WGS sequence"/>
</dbReference>
<evidence type="ECO:0000256" key="10">
    <source>
        <dbReference type="ARBA" id="ARBA00023237"/>
    </source>
</evidence>
<dbReference type="InterPro" id="IPR037066">
    <property type="entry name" value="Plug_dom_sf"/>
</dbReference>
<dbReference type="Gene3D" id="2.170.130.10">
    <property type="entry name" value="TonB-dependent receptor, plug domain"/>
    <property type="match status" value="1"/>
</dbReference>
<name>A0ABU2ZQ37_9ALTE</name>
<evidence type="ECO:0000256" key="3">
    <source>
        <dbReference type="ARBA" id="ARBA00022448"/>
    </source>
</evidence>
<evidence type="ECO:0000259" key="13">
    <source>
        <dbReference type="Pfam" id="PF00593"/>
    </source>
</evidence>
<keyword evidence="6" id="KW-0732">Signal</keyword>
<dbReference type="Pfam" id="PF00593">
    <property type="entry name" value="TonB_dep_Rec_b-barrel"/>
    <property type="match status" value="1"/>
</dbReference>
<evidence type="ECO:0000256" key="8">
    <source>
        <dbReference type="ARBA" id="ARBA00023136"/>
    </source>
</evidence>
<evidence type="ECO:0000256" key="5">
    <source>
        <dbReference type="ARBA" id="ARBA00022692"/>
    </source>
</evidence>
<evidence type="ECO:0000256" key="7">
    <source>
        <dbReference type="ARBA" id="ARBA00023077"/>
    </source>
</evidence>
<sequence>MSLKYVVLAILSATLIFHKTYATQTKPNISSIEVIQVSGSRLNEDPIGASSVLSREQITRINPASTIELLARLPHVDVAQNGNAGGLSYVSVRGGEFNFTLVTIDGIAVNDTTNSRGGGFDFNQINPASIERIEVYRGGINTIYGGDAISGVINIVTRDTTAPTLSFEIGQQEQLNASATASLQLNDELSTLASISTRNKTVSDFEALHSEQILLKTAYQKSTFNLTGLLTYNQTDVNGFSEDSGASLFANPEAPEQRNSKQSIVGLSAKYAYKPELSFNINLSSLNRHEKIDNPGIVDGVFSGIPSSIITSKYERIELDVFSTISVSNTTKTIVGSTIRHQDGSNRGFLDFGFPLPVDYDFSQDINSIYIETKHQVRNWTFEASARYDSPEEFADETTYRFGAEYLLNQNTHFFAMVNQGYKLPSFFALAHPLVGNSELKPELSNNFEAGFISQFNQHIQYSIVFFKNQFENLVDFDAELFTNVNRNNVDTTGVELDINAKLSNAISISADMRYLEIEAEQDIVLRKRPKISGNLRLDATYKNVLTTLFVDFRDDFIDSSIATGFVRLPGYASLGASVKLNLQKQLQISFNVENALGKKIEDAVGFVEDNVEARIGLIYQF</sequence>
<evidence type="ECO:0000256" key="11">
    <source>
        <dbReference type="PROSITE-ProRule" id="PRU01360"/>
    </source>
</evidence>
<evidence type="ECO:0000313" key="16">
    <source>
        <dbReference type="Proteomes" id="UP001253545"/>
    </source>
</evidence>
<organism evidence="15 16">
    <name type="scientific">Glaciecola petra</name>
    <dbReference type="NCBI Taxonomy" id="3075602"/>
    <lineage>
        <taxon>Bacteria</taxon>
        <taxon>Pseudomonadati</taxon>
        <taxon>Pseudomonadota</taxon>
        <taxon>Gammaproteobacteria</taxon>
        <taxon>Alteromonadales</taxon>
        <taxon>Alteromonadaceae</taxon>
        <taxon>Glaciecola</taxon>
    </lineage>
</organism>
<accession>A0ABU2ZQ37</accession>
<comment type="caution">
    <text evidence="15">The sequence shown here is derived from an EMBL/GenBank/DDBJ whole genome shotgun (WGS) entry which is preliminary data.</text>
</comment>
<dbReference type="InterPro" id="IPR036942">
    <property type="entry name" value="Beta-barrel_TonB_sf"/>
</dbReference>
<evidence type="ECO:0000259" key="14">
    <source>
        <dbReference type="Pfam" id="PF07715"/>
    </source>
</evidence>
<evidence type="ECO:0000256" key="4">
    <source>
        <dbReference type="ARBA" id="ARBA00022452"/>
    </source>
</evidence>
<keyword evidence="7 12" id="KW-0798">TonB box</keyword>
<feature type="domain" description="TonB-dependent receptor-like beta-barrel" evidence="13">
    <location>
        <begin position="227"/>
        <end position="595"/>
    </location>
</feature>
<dbReference type="InterPro" id="IPR000531">
    <property type="entry name" value="Beta-barrel_TonB"/>
</dbReference>
<keyword evidence="3 11" id="KW-0813">Transport</keyword>
<reference evidence="15 16" key="1">
    <citation type="submission" date="2023-09" db="EMBL/GenBank/DDBJ databases">
        <authorList>
            <person name="Rey-Velasco X."/>
        </authorList>
    </citation>
    <scope>NUCLEOTIDE SEQUENCE [LARGE SCALE GENOMIC DNA]</scope>
    <source>
        <strain evidence="15 16">P117</strain>
    </source>
</reference>
<evidence type="ECO:0000256" key="12">
    <source>
        <dbReference type="RuleBase" id="RU003357"/>
    </source>
</evidence>
<keyword evidence="4 11" id="KW-1134">Transmembrane beta strand</keyword>
<keyword evidence="10 11" id="KW-0998">Cell outer membrane</keyword>
<keyword evidence="8 11" id="KW-0472">Membrane</keyword>
<dbReference type="Pfam" id="PF07715">
    <property type="entry name" value="Plug"/>
    <property type="match status" value="1"/>
</dbReference>
<comment type="subcellular location">
    <subcellularLocation>
        <location evidence="1 11">Cell outer membrane</location>
        <topology evidence="1 11">Multi-pass membrane protein</topology>
    </subcellularLocation>
</comment>
<dbReference type="PROSITE" id="PS52016">
    <property type="entry name" value="TONB_DEPENDENT_REC_3"/>
    <property type="match status" value="1"/>
</dbReference>
<evidence type="ECO:0000256" key="9">
    <source>
        <dbReference type="ARBA" id="ARBA00023170"/>
    </source>
</evidence>